<dbReference type="AlphaFoldDB" id="A0A916L9E3"/>
<name>A0A916L9E3_MYCTX</name>
<evidence type="ECO:0000256" key="1">
    <source>
        <dbReference type="SAM" id="MobiDB-lite"/>
    </source>
</evidence>
<sequence length="93" mass="9144">MALLSHSSATTPPSASTRPIARPAARSPLNWTSSVIGVSGPGSASARLAELKTGNRSSIRSSNSPSNPSGAALPKGSPWEGTDRGGASTGSAS</sequence>
<proteinExistence type="predicted"/>
<evidence type="ECO:0000313" key="3">
    <source>
        <dbReference type="Proteomes" id="UP000039021"/>
    </source>
</evidence>
<evidence type="ECO:0000313" key="2">
    <source>
        <dbReference type="EMBL" id="COX42071.1"/>
    </source>
</evidence>
<reference evidence="3" key="1">
    <citation type="submission" date="2015-03" db="EMBL/GenBank/DDBJ databases">
        <authorList>
            <consortium name="Pathogen Informatics"/>
        </authorList>
    </citation>
    <scope>NUCLEOTIDE SEQUENCE [LARGE SCALE GENOMIC DNA]</scope>
    <source>
        <strain evidence="3">N09902308</strain>
    </source>
</reference>
<gene>
    <name evidence="2" type="ORF">ERS007739_01263</name>
</gene>
<dbReference type="EMBL" id="CSBK01000457">
    <property type="protein sequence ID" value="COX42071.1"/>
    <property type="molecule type" value="Genomic_DNA"/>
</dbReference>
<dbReference type="Proteomes" id="UP000039021">
    <property type="component" value="Unassembled WGS sequence"/>
</dbReference>
<accession>A0A916L9E3</accession>
<feature type="compositionally biased region" description="Low complexity" evidence="1">
    <location>
        <begin position="1"/>
        <end position="21"/>
    </location>
</feature>
<comment type="caution">
    <text evidence="2">The sequence shown here is derived from an EMBL/GenBank/DDBJ whole genome shotgun (WGS) entry which is preliminary data.</text>
</comment>
<feature type="region of interest" description="Disordered" evidence="1">
    <location>
        <begin position="1"/>
        <end position="93"/>
    </location>
</feature>
<organism evidence="2 3">
    <name type="scientific">Mycobacterium tuberculosis</name>
    <dbReference type="NCBI Taxonomy" id="1773"/>
    <lineage>
        <taxon>Bacteria</taxon>
        <taxon>Bacillati</taxon>
        <taxon>Actinomycetota</taxon>
        <taxon>Actinomycetes</taxon>
        <taxon>Mycobacteriales</taxon>
        <taxon>Mycobacteriaceae</taxon>
        <taxon>Mycobacterium</taxon>
        <taxon>Mycobacterium tuberculosis complex</taxon>
    </lineage>
</organism>
<feature type="compositionally biased region" description="Low complexity" evidence="1">
    <location>
        <begin position="55"/>
        <end position="69"/>
    </location>
</feature>
<protein>
    <submittedName>
        <fullName evidence="2">Uncharacterized protein</fullName>
    </submittedName>
</protein>